<accession>A0ABN2L9A0</accession>
<keyword evidence="3" id="KW-0378">Hydrolase</keyword>
<feature type="compositionally biased region" description="Basic and acidic residues" evidence="1">
    <location>
        <begin position="99"/>
        <end position="108"/>
    </location>
</feature>
<evidence type="ECO:0000313" key="3">
    <source>
        <dbReference type="EMBL" id="GAA1780225.1"/>
    </source>
</evidence>
<evidence type="ECO:0000259" key="2">
    <source>
        <dbReference type="SMART" id="SM00507"/>
    </source>
</evidence>
<dbReference type="Pfam" id="PF01844">
    <property type="entry name" value="HNH"/>
    <property type="match status" value="1"/>
</dbReference>
<dbReference type="GO" id="GO:0004519">
    <property type="term" value="F:endonuclease activity"/>
    <property type="evidence" value="ECO:0007669"/>
    <property type="project" value="UniProtKB-KW"/>
</dbReference>
<comment type="caution">
    <text evidence="3">The sequence shown here is derived from an EMBL/GenBank/DDBJ whole genome shotgun (WGS) entry which is preliminary data.</text>
</comment>
<feature type="domain" description="HNH nuclease" evidence="2">
    <location>
        <begin position="51"/>
        <end position="101"/>
    </location>
</feature>
<evidence type="ECO:0000256" key="1">
    <source>
        <dbReference type="SAM" id="MobiDB-lite"/>
    </source>
</evidence>
<feature type="region of interest" description="Disordered" evidence="1">
    <location>
        <begin position="23"/>
        <end position="46"/>
    </location>
</feature>
<sequence length="121" mass="13803">MEGMPTSPPSRCGDPECQELTTQGRCEKHQRRAWANKSKAWGSGSTRKWRTFRAQMLEREPQCRWCGAKTGLEVDHLIPLSEGGSKWDPANVQTLCKAHHEVKSDQDRRRRTRPDGPGLTF</sequence>
<keyword evidence="3" id="KW-0540">Nuclease</keyword>
<dbReference type="Proteomes" id="UP001500655">
    <property type="component" value="Unassembled WGS sequence"/>
</dbReference>
<dbReference type="Gene3D" id="1.10.30.50">
    <property type="match status" value="1"/>
</dbReference>
<dbReference type="InterPro" id="IPR003615">
    <property type="entry name" value="HNH_nuc"/>
</dbReference>
<dbReference type="SMART" id="SM00507">
    <property type="entry name" value="HNHc"/>
    <property type="match status" value="1"/>
</dbReference>
<gene>
    <name evidence="3" type="ORF">GCM10009681_57570</name>
</gene>
<keyword evidence="3" id="KW-0255">Endonuclease</keyword>
<name>A0ABN2L9A0_9ACTN</name>
<reference evidence="3 4" key="1">
    <citation type="journal article" date="2019" name="Int. J. Syst. Evol. Microbiol.">
        <title>The Global Catalogue of Microorganisms (GCM) 10K type strain sequencing project: providing services to taxonomists for standard genome sequencing and annotation.</title>
        <authorList>
            <consortium name="The Broad Institute Genomics Platform"/>
            <consortium name="The Broad Institute Genome Sequencing Center for Infectious Disease"/>
            <person name="Wu L."/>
            <person name="Ma J."/>
        </authorList>
    </citation>
    <scope>NUCLEOTIDE SEQUENCE [LARGE SCALE GENOMIC DNA]</scope>
    <source>
        <strain evidence="3 4">JCM 13249</strain>
    </source>
</reference>
<feature type="region of interest" description="Disordered" evidence="1">
    <location>
        <begin position="99"/>
        <end position="121"/>
    </location>
</feature>
<dbReference type="InterPro" id="IPR002711">
    <property type="entry name" value="HNH"/>
</dbReference>
<evidence type="ECO:0000313" key="4">
    <source>
        <dbReference type="Proteomes" id="UP001500655"/>
    </source>
</evidence>
<keyword evidence="4" id="KW-1185">Reference proteome</keyword>
<dbReference type="CDD" id="cd00085">
    <property type="entry name" value="HNHc"/>
    <property type="match status" value="1"/>
</dbReference>
<dbReference type="EMBL" id="BAAALS010000094">
    <property type="protein sequence ID" value="GAA1780225.1"/>
    <property type="molecule type" value="Genomic_DNA"/>
</dbReference>
<organism evidence="3 4">
    <name type="scientific">Luedemannella helvata</name>
    <dbReference type="NCBI Taxonomy" id="349315"/>
    <lineage>
        <taxon>Bacteria</taxon>
        <taxon>Bacillati</taxon>
        <taxon>Actinomycetota</taxon>
        <taxon>Actinomycetes</taxon>
        <taxon>Micromonosporales</taxon>
        <taxon>Micromonosporaceae</taxon>
        <taxon>Luedemannella</taxon>
    </lineage>
</organism>
<protein>
    <submittedName>
        <fullName evidence="3">HNH endonuclease signature motif containing protein</fullName>
    </submittedName>
</protein>
<proteinExistence type="predicted"/>